<protein>
    <recommendedName>
        <fullName evidence="5">DUF3558 domain-containing protein</fullName>
    </recommendedName>
</protein>
<feature type="region of interest" description="Disordered" evidence="1">
    <location>
        <begin position="1"/>
        <end position="70"/>
    </location>
</feature>
<feature type="compositionally biased region" description="Low complexity" evidence="1">
    <location>
        <begin position="28"/>
        <end position="42"/>
    </location>
</feature>
<evidence type="ECO:0000313" key="3">
    <source>
        <dbReference type="EMBL" id="TQM82617.1"/>
    </source>
</evidence>
<proteinExistence type="predicted"/>
<feature type="compositionally biased region" description="Pro residues" evidence="1">
    <location>
        <begin position="43"/>
        <end position="66"/>
    </location>
</feature>
<accession>A0A543JIE2</accession>
<feature type="transmembrane region" description="Helical" evidence="2">
    <location>
        <begin position="76"/>
        <end position="98"/>
    </location>
</feature>
<dbReference type="Proteomes" id="UP000316628">
    <property type="component" value="Unassembled WGS sequence"/>
</dbReference>
<evidence type="ECO:0000256" key="2">
    <source>
        <dbReference type="SAM" id="Phobius"/>
    </source>
</evidence>
<dbReference type="AlphaFoldDB" id="A0A543JIE2"/>
<keyword evidence="2" id="KW-0472">Membrane</keyword>
<reference evidence="3 4" key="1">
    <citation type="submission" date="2019-06" db="EMBL/GenBank/DDBJ databases">
        <title>Sequencing the genomes of 1000 actinobacteria strains.</title>
        <authorList>
            <person name="Klenk H.-P."/>
        </authorList>
    </citation>
    <scope>NUCLEOTIDE SEQUENCE [LARGE SCALE GENOMIC DNA]</scope>
    <source>
        <strain evidence="3 4">DSM 45456</strain>
    </source>
</reference>
<name>A0A543JIE2_9PSEU</name>
<gene>
    <name evidence="3" type="ORF">FHX81_5025</name>
</gene>
<keyword evidence="2" id="KW-1133">Transmembrane helix</keyword>
<keyword evidence="4" id="KW-1185">Reference proteome</keyword>
<comment type="caution">
    <text evidence="3">The sequence shown here is derived from an EMBL/GenBank/DDBJ whole genome shotgun (WGS) entry which is preliminary data.</text>
</comment>
<evidence type="ECO:0000313" key="4">
    <source>
        <dbReference type="Proteomes" id="UP000316628"/>
    </source>
</evidence>
<sequence length="272" mass="29296">MPTASPIGWPADCSARTDRTTGGTVNAPQHPQHPQQPQHRPQQQPPPGHQPGYGPPPGFPQPPAGYGPPRKKRTGLVVGIVIGVVALVLAGVVGSMYLDYIDEPGGGPGAEPIAQCVLSDALKAQAHVSSFRLIQAPTDAEKGMKQTHCAWEQTKGRDGRDTRRLSFLVYDFTTFSDKQDRNLDQAHDNYTSFMSYGTGDQAKTLDLGDESMVFIPSSPTDLTEVKLLVRKGTVVWNISYMGHDKGFFTDSGFPLEDAEAVAVEAAGELISK</sequence>
<keyword evidence="2" id="KW-0812">Transmembrane</keyword>
<organism evidence="3 4">
    <name type="scientific">Saccharothrix saharensis</name>
    <dbReference type="NCBI Taxonomy" id="571190"/>
    <lineage>
        <taxon>Bacteria</taxon>
        <taxon>Bacillati</taxon>
        <taxon>Actinomycetota</taxon>
        <taxon>Actinomycetes</taxon>
        <taxon>Pseudonocardiales</taxon>
        <taxon>Pseudonocardiaceae</taxon>
        <taxon>Saccharothrix</taxon>
    </lineage>
</organism>
<dbReference type="EMBL" id="VFPP01000001">
    <property type="protein sequence ID" value="TQM82617.1"/>
    <property type="molecule type" value="Genomic_DNA"/>
</dbReference>
<evidence type="ECO:0000256" key="1">
    <source>
        <dbReference type="SAM" id="MobiDB-lite"/>
    </source>
</evidence>
<evidence type="ECO:0008006" key="5">
    <source>
        <dbReference type="Google" id="ProtNLM"/>
    </source>
</evidence>